<name>A0A401NHX5_SCYTO</name>
<dbReference type="PROSITE" id="PS50297">
    <property type="entry name" value="ANK_REP_REGION"/>
    <property type="match status" value="4"/>
</dbReference>
<dbReference type="Pfam" id="PF12796">
    <property type="entry name" value="Ank_2"/>
    <property type="match status" value="1"/>
</dbReference>
<evidence type="ECO:0000256" key="2">
    <source>
        <dbReference type="SAM" id="MobiDB-lite"/>
    </source>
</evidence>
<comment type="caution">
    <text evidence="3">The sequence shown here is derived from an EMBL/GenBank/DDBJ whole genome shotgun (WGS) entry which is preliminary data.</text>
</comment>
<evidence type="ECO:0000256" key="1">
    <source>
        <dbReference type="PROSITE-ProRule" id="PRU00023"/>
    </source>
</evidence>
<dbReference type="InterPro" id="IPR002110">
    <property type="entry name" value="Ankyrin_rpt"/>
</dbReference>
<feature type="repeat" description="ANK" evidence="1">
    <location>
        <begin position="610"/>
        <end position="642"/>
    </location>
</feature>
<dbReference type="Proteomes" id="UP000288216">
    <property type="component" value="Unassembled WGS sequence"/>
</dbReference>
<feature type="compositionally biased region" description="Polar residues" evidence="2">
    <location>
        <begin position="419"/>
        <end position="446"/>
    </location>
</feature>
<proteinExistence type="predicted"/>
<dbReference type="Pfam" id="PF00023">
    <property type="entry name" value="Ank"/>
    <property type="match status" value="2"/>
</dbReference>
<dbReference type="SMART" id="SM00248">
    <property type="entry name" value="ANK"/>
    <property type="match status" value="4"/>
</dbReference>
<dbReference type="InterPro" id="IPR042334">
    <property type="entry name" value="ANKRD31"/>
</dbReference>
<reference evidence="3 4" key="1">
    <citation type="journal article" date="2018" name="Nat. Ecol. Evol.">
        <title>Shark genomes provide insights into elasmobranch evolution and the origin of vertebrates.</title>
        <authorList>
            <person name="Hara Y"/>
            <person name="Yamaguchi K"/>
            <person name="Onimaru K"/>
            <person name="Kadota M"/>
            <person name="Koyanagi M"/>
            <person name="Keeley SD"/>
            <person name="Tatsumi K"/>
            <person name="Tanaka K"/>
            <person name="Motone F"/>
            <person name="Kageyama Y"/>
            <person name="Nozu R"/>
            <person name="Adachi N"/>
            <person name="Nishimura O"/>
            <person name="Nakagawa R"/>
            <person name="Tanegashima C"/>
            <person name="Kiyatake I"/>
            <person name="Matsumoto R"/>
            <person name="Murakumo K"/>
            <person name="Nishida K"/>
            <person name="Terakita A"/>
            <person name="Kuratani S"/>
            <person name="Sato K"/>
            <person name="Hyodo S Kuraku.S."/>
        </authorList>
    </citation>
    <scope>NUCLEOTIDE SEQUENCE [LARGE SCALE GENOMIC DNA]</scope>
</reference>
<dbReference type="InterPro" id="IPR036770">
    <property type="entry name" value="Ankyrin_rpt-contain_sf"/>
</dbReference>
<feature type="repeat" description="ANK" evidence="1">
    <location>
        <begin position="1304"/>
        <end position="1336"/>
    </location>
</feature>
<feature type="compositionally biased region" description="Polar residues" evidence="2">
    <location>
        <begin position="400"/>
        <end position="411"/>
    </location>
</feature>
<dbReference type="EMBL" id="BFAA01006255">
    <property type="protein sequence ID" value="GCB60475.1"/>
    <property type="molecule type" value="Genomic_DNA"/>
</dbReference>
<feature type="region of interest" description="Disordered" evidence="2">
    <location>
        <begin position="979"/>
        <end position="1000"/>
    </location>
</feature>
<dbReference type="STRING" id="75743.A0A401NHX5"/>
<organism evidence="3 4">
    <name type="scientific">Scyliorhinus torazame</name>
    <name type="common">Cloudy catshark</name>
    <name type="synonym">Catulus torazame</name>
    <dbReference type="NCBI Taxonomy" id="75743"/>
    <lineage>
        <taxon>Eukaryota</taxon>
        <taxon>Metazoa</taxon>
        <taxon>Chordata</taxon>
        <taxon>Craniata</taxon>
        <taxon>Vertebrata</taxon>
        <taxon>Chondrichthyes</taxon>
        <taxon>Elasmobranchii</taxon>
        <taxon>Galeomorphii</taxon>
        <taxon>Galeoidea</taxon>
        <taxon>Carcharhiniformes</taxon>
        <taxon>Scyliorhinidae</taxon>
        <taxon>Scyliorhinus</taxon>
    </lineage>
</organism>
<feature type="compositionally biased region" description="Polar residues" evidence="2">
    <location>
        <begin position="762"/>
        <end position="780"/>
    </location>
</feature>
<protein>
    <submittedName>
        <fullName evidence="3">Uncharacterized protein</fullName>
    </submittedName>
</protein>
<dbReference type="PANTHER" id="PTHR24176:SF14">
    <property type="entry name" value="ANKYRIN REPEAT DOMAIN-CONTAINING PROTEIN 31"/>
    <property type="match status" value="1"/>
</dbReference>
<feature type="compositionally biased region" description="Basic and acidic residues" evidence="2">
    <location>
        <begin position="452"/>
        <end position="473"/>
    </location>
</feature>
<dbReference type="OMA" id="ICNINTE"/>
<accession>A0A401NHX5</accession>
<dbReference type="PANTHER" id="PTHR24176">
    <property type="entry name" value="ANKYRIN REPEAT DOMAIN-CONTAINING PROTEIN 31-RELATED"/>
    <property type="match status" value="1"/>
</dbReference>
<dbReference type="SUPFAM" id="SSF48403">
    <property type="entry name" value="Ankyrin repeat"/>
    <property type="match status" value="1"/>
</dbReference>
<keyword evidence="4" id="KW-1185">Reference proteome</keyword>
<sequence length="1354" mass="148743">MERTLYMPVSTVRGTSENLLRASTSQAYDRTTQPEQSQYLLRSGVTHLAGTSSSGRISPPVTHIDIDHNYSRGIQQNSTDMHLELLQLKKEKLQLEILNAKLWNKVLVLQKDVLDIQKQNLQTSSTASPVQSPKIAFPLTNDVPYVLPKFSVIENSQDSDETMLDMNDDLPAETNEHIISDEDNSPEINLLTGAVITPSTLTKAKRISSAKELSATDCTTPDMSSVFSRHATSLGPSKLPLAETLISKTLSPEAETAVQPIWGSLTQKIMLPQGENLVARGNVEHKTNSQSRGSELPLVDLLRPLSSESLTNSLTSMNMSPEIGSTVEPLAERRNAFPVELLTALNNVPLMVSITPAIEALPSANGKSAIDSSTHDTPGVKTGALTLHDNDTQDDDDLTQISHYEPSSQSPKKTEHLEQTSIEPLNHQMQSRQTLNHAQDSTNVRNRVTVLFRKDNNKKEMENTADRKTENRQRASQHGMISATNPRQSSRVKEENSIHCHNQCQDTNHRNAAESGGEHILTRSASSLSAIVKCRHNMNRRNIYGETKFHEAALSGNVHMLRAFIQAGVNVNLPDYAGWTALHEASRKGCHDAVELLLSAGADIDCKGLNGVTPLQEAVINGHFEVVRFLMQHGANPFEKNEFGKCALQEETEIYMKRLIKSYQQKQTAAVKVGSQIIKGANLKNAMDNRTFEVCRISKTGALSGNFDTTLRKTERTHQTERTQNGTVTVNVMENKSTFVDVGQPQRTITTRYMVKLQSQFGSHSEQQNMQSNPFKSAPQSADRDDIQTKAASVTMKTTKPTSFNFNSPTAVVTDSTTEASTTLRQSARIRNLTCGFIGQAGKISGEPSHETSQQNIWALKPFAAASNSKMRATVNCQERFVGLTASRLTTPNPKTKLAGKSCTLNTLKSVSSKPTVNDTANGKLDANEVLNAGNNNELSAQLENHSKHSQQPPAKTLANDDLMSIKAICNINTEMAPKTHDQSETGNTIDHTTSLETRTSNLPDCVKSTEVSHSAEHRSNTEYSGTAELSMMGDEFQKGEIRQWESTKNKTVDEGSDGSVEGSVVLEHRCSYPVISEHESGQMPIAPVISASDSERLDNVTTEYKLSSNVVPIGDCSVTTIQEPVTPWRKPKEVTTATDHHCGPVSGYKLNAATANWHSEPQTCMGKCNITTAGHFISNVNVADPLFTEINMETGKEVNVNEARDSFANNQCSVPAQDIIKNDTAQVVQTGSKNNKRNALQMTEGMHSTYSAEVNTNKKIEEQRTKRSGRQRTIKLPGYPVPTIVRSWSDIPKLSPLNKKNGKGETRLHLAVMKGDLSSVRSLIAAGIHVNIKDNAGWLLFKHNYFTSSLHSD</sequence>
<keyword evidence="1" id="KW-0040">ANK repeat</keyword>
<dbReference type="PROSITE" id="PS50088">
    <property type="entry name" value="ANK_REPEAT"/>
    <property type="match status" value="4"/>
</dbReference>
<feature type="compositionally biased region" description="Polar residues" evidence="2">
    <location>
        <begin position="985"/>
        <end position="1000"/>
    </location>
</feature>
<feature type="region of interest" description="Disordered" evidence="2">
    <location>
        <begin position="762"/>
        <end position="782"/>
    </location>
</feature>
<feature type="repeat" description="ANK" evidence="1">
    <location>
        <begin position="577"/>
        <end position="609"/>
    </location>
</feature>
<dbReference type="Gene3D" id="1.25.40.20">
    <property type="entry name" value="Ankyrin repeat-containing domain"/>
    <property type="match status" value="2"/>
</dbReference>
<gene>
    <name evidence="3" type="ORF">scyTo_0012746</name>
</gene>
<feature type="repeat" description="ANK" evidence="1">
    <location>
        <begin position="544"/>
        <end position="576"/>
    </location>
</feature>
<feature type="region of interest" description="Disordered" evidence="2">
    <location>
        <begin position="365"/>
        <end position="491"/>
    </location>
</feature>
<evidence type="ECO:0000313" key="3">
    <source>
        <dbReference type="EMBL" id="GCB60475.1"/>
    </source>
</evidence>
<evidence type="ECO:0000313" key="4">
    <source>
        <dbReference type="Proteomes" id="UP000288216"/>
    </source>
</evidence>
<dbReference type="OrthoDB" id="366390at2759"/>